<dbReference type="SUPFAM" id="SSF46785">
    <property type="entry name" value="Winged helix' DNA-binding domain"/>
    <property type="match status" value="1"/>
</dbReference>
<dbReference type="EMBL" id="UINC01020953">
    <property type="protein sequence ID" value="SVA87484.1"/>
    <property type="molecule type" value="Genomic_DNA"/>
</dbReference>
<gene>
    <name evidence="2" type="ORF">METZ01_LOCUS140338</name>
</gene>
<dbReference type="SMART" id="SM00347">
    <property type="entry name" value="HTH_MARR"/>
    <property type="match status" value="1"/>
</dbReference>
<name>A0A381ZEE1_9ZZZZ</name>
<proteinExistence type="predicted"/>
<evidence type="ECO:0000259" key="1">
    <source>
        <dbReference type="PROSITE" id="PS50995"/>
    </source>
</evidence>
<dbReference type="InterPro" id="IPR036388">
    <property type="entry name" value="WH-like_DNA-bd_sf"/>
</dbReference>
<feature type="domain" description="HTH marR-type" evidence="1">
    <location>
        <begin position="8"/>
        <end position="145"/>
    </location>
</feature>
<dbReference type="InterPro" id="IPR000835">
    <property type="entry name" value="HTH_MarR-typ"/>
</dbReference>
<accession>A0A381ZEE1</accession>
<organism evidence="2">
    <name type="scientific">marine metagenome</name>
    <dbReference type="NCBI Taxonomy" id="408172"/>
    <lineage>
        <taxon>unclassified sequences</taxon>
        <taxon>metagenomes</taxon>
        <taxon>ecological metagenomes</taxon>
    </lineage>
</organism>
<sequence>MADTSLNENRLGLLIWQTSNIWQSKLRKILKNHKISLNEYLIIETLFKLSSLTKTVSQIRIANNSSLDVSVVSTNLTLLENKNLILRTHIDNRSKNILLTDQGLSLISSLIKIIKNEEIDFFNKLGNETFNFTNSLKLLLGKKIRIKAEQ</sequence>
<dbReference type="InterPro" id="IPR036390">
    <property type="entry name" value="WH_DNA-bd_sf"/>
</dbReference>
<dbReference type="Gene3D" id="1.10.10.10">
    <property type="entry name" value="Winged helix-like DNA-binding domain superfamily/Winged helix DNA-binding domain"/>
    <property type="match status" value="1"/>
</dbReference>
<dbReference type="GO" id="GO:0003700">
    <property type="term" value="F:DNA-binding transcription factor activity"/>
    <property type="evidence" value="ECO:0007669"/>
    <property type="project" value="InterPro"/>
</dbReference>
<protein>
    <recommendedName>
        <fullName evidence="1">HTH marR-type domain-containing protein</fullName>
    </recommendedName>
</protein>
<dbReference type="AlphaFoldDB" id="A0A381ZEE1"/>
<reference evidence="2" key="1">
    <citation type="submission" date="2018-05" db="EMBL/GenBank/DDBJ databases">
        <authorList>
            <person name="Lanie J.A."/>
            <person name="Ng W.-L."/>
            <person name="Kazmierczak K.M."/>
            <person name="Andrzejewski T.M."/>
            <person name="Davidsen T.M."/>
            <person name="Wayne K.J."/>
            <person name="Tettelin H."/>
            <person name="Glass J.I."/>
            <person name="Rusch D."/>
            <person name="Podicherti R."/>
            <person name="Tsui H.-C.T."/>
            <person name="Winkler M.E."/>
        </authorList>
    </citation>
    <scope>NUCLEOTIDE SEQUENCE</scope>
</reference>
<dbReference type="PROSITE" id="PS50995">
    <property type="entry name" value="HTH_MARR_2"/>
    <property type="match status" value="1"/>
</dbReference>
<evidence type="ECO:0000313" key="2">
    <source>
        <dbReference type="EMBL" id="SVA87484.1"/>
    </source>
</evidence>